<dbReference type="AlphaFoldDB" id="A0A6A5RCL0"/>
<keyword evidence="1" id="KW-0175">Coiled coil</keyword>
<dbReference type="Proteomes" id="UP000800082">
    <property type="component" value="Unassembled WGS sequence"/>
</dbReference>
<feature type="region of interest" description="Disordered" evidence="2">
    <location>
        <begin position="50"/>
        <end position="79"/>
    </location>
</feature>
<evidence type="ECO:0000256" key="2">
    <source>
        <dbReference type="SAM" id="MobiDB-lite"/>
    </source>
</evidence>
<protein>
    <submittedName>
        <fullName evidence="3">Uncharacterized protein</fullName>
    </submittedName>
</protein>
<feature type="coiled-coil region" evidence="1">
    <location>
        <begin position="543"/>
        <end position="572"/>
    </location>
</feature>
<proteinExistence type="predicted"/>
<feature type="region of interest" description="Disordered" evidence="2">
    <location>
        <begin position="308"/>
        <end position="455"/>
    </location>
</feature>
<organism evidence="3 4">
    <name type="scientific">Didymella exigua CBS 183.55</name>
    <dbReference type="NCBI Taxonomy" id="1150837"/>
    <lineage>
        <taxon>Eukaryota</taxon>
        <taxon>Fungi</taxon>
        <taxon>Dikarya</taxon>
        <taxon>Ascomycota</taxon>
        <taxon>Pezizomycotina</taxon>
        <taxon>Dothideomycetes</taxon>
        <taxon>Pleosporomycetidae</taxon>
        <taxon>Pleosporales</taxon>
        <taxon>Pleosporineae</taxon>
        <taxon>Didymellaceae</taxon>
        <taxon>Didymella</taxon>
    </lineage>
</organism>
<feature type="compositionally biased region" description="Basic and acidic residues" evidence="2">
    <location>
        <begin position="116"/>
        <end position="127"/>
    </location>
</feature>
<reference evidence="3" key="1">
    <citation type="journal article" date="2020" name="Stud. Mycol.">
        <title>101 Dothideomycetes genomes: a test case for predicting lifestyles and emergence of pathogens.</title>
        <authorList>
            <person name="Haridas S."/>
            <person name="Albert R."/>
            <person name="Binder M."/>
            <person name="Bloem J."/>
            <person name="Labutti K."/>
            <person name="Salamov A."/>
            <person name="Andreopoulos B."/>
            <person name="Baker S."/>
            <person name="Barry K."/>
            <person name="Bills G."/>
            <person name="Bluhm B."/>
            <person name="Cannon C."/>
            <person name="Castanera R."/>
            <person name="Culley D."/>
            <person name="Daum C."/>
            <person name="Ezra D."/>
            <person name="Gonzalez J."/>
            <person name="Henrissat B."/>
            <person name="Kuo A."/>
            <person name="Liang C."/>
            <person name="Lipzen A."/>
            <person name="Lutzoni F."/>
            <person name="Magnuson J."/>
            <person name="Mondo S."/>
            <person name="Nolan M."/>
            <person name="Ohm R."/>
            <person name="Pangilinan J."/>
            <person name="Park H.-J."/>
            <person name="Ramirez L."/>
            <person name="Alfaro M."/>
            <person name="Sun H."/>
            <person name="Tritt A."/>
            <person name="Yoshinaga Y."/>
            <person name="Zwiers L.-H."/>
            <person name="Turgeon B."/>
            <person name="Goodwin S."/>
            <person name="Spatafora J."/>
            <person name="Crous P."/>
            <person name="Grigoriev I."/>
        </authorList>
    </citation>
    <scope>NUCLEOTIDE SEQUENCE</scope>
    <source>
        <strain evidence="3">CBS 183.55</strain>
    </source>
</reference>
<evidence type="ECO:0000313" key="4">
    <source>
        <dbReference type="Proteomes" id="UP000800082"/>
    </source>
</evidence>
<feature type="compositionally biased region" description="Low complexity" evidence="2">
    <location>
        <begin position="321"/>
        <end position="330"/>
    </location>
</feature>
<accession>A0A6A5RCL0</accession>
<dbReference type="OrthoDB" id="3800150at2759"/>
<feature type="region of interest" description="Disordered" evidence="2">
    <location>
        <begin position="92"/>
        <end position="174"/>
    </location>
</feature>
<evidence type="ECO:0000256" key="1">
    <source>
        <dbReference type="SAM" id="Coils"/>
    </source>
</evidence>
<feature type="compositionally biased region" description="Acidic residues" evidence="2">
    <location>
        <begin position="529"/>
        <end position="539"/>
    </location>
</feature>
<sequence length="582" mass="64900">MEPVKTPLVEQHNAPRASADRFPALGYNLQPNKQSYLLEASISRTSRCCPLTSQRTDMDHRPSSHVGEHNPPKVDDDELPPAMQLQEQHFDRDFSSGNTPLRQLRPLRAPASSPRESSHDPREHPQDATEISLLDQQRAAHQATLRKPPKAPAQPPGKASRKPSRRPAASKPIKKNDMVAKLEVICEIERCWGAGFIRAYVPKCHRPLVKRGRDGKRAMYREHEADPKKWLPSVLKAILSLAKMTANKAWLKKAMNDVVRYRIKNTGNRKPQLVTTDFDVLEDMLVKDWDIAYSFGIRYKHLLTNPQGHQDTDEDIDHILGVPSGVPSGEEGSGDDDESKPGDANNRYDDDRDEDHSDDDLGHGGLTGHYLQASGYTNAPHHQHPHHTPFPSAKQQNAHPEKARKYGSRLPTRPQPPSGVDKSQQGYSNPYPYGPPLDPWSRPTPYPGFPESYHDHSGYAIYGYGGYIPPHNSGSCHTSQQPAGYNTTHRHTTRADSARTPDSPFSRRFHAQTEVKHETPPFSPRAPSEDDAAPTTELEDDTVAALDAELRATELELKVARLQARRAALAGQAKAQAKAKAK</sequence>
<feature type="region of interest" description="Disordered" evidence="2">
    <location>
        <begin position="473"/>
        <end position="539"/>
    </location>
</feature>
<feature type="compositionally biased region" description="Polar residues" evidence="2">
    <location>
        <begin position="473"/>
        <end position="487"/>
    </location>
</feature>
<feature type="compositionally biased region" description="Basic and acidic residues" evidence="2">
    <location>
        <begin position="56"/>
        <end position="74"/>
    </location>
</feature>
<gene>
    <name evidence="3" type="ORF">M421DRAFT_229145</name>
</gene>
<keyword evidence="4" id="KW-1185">Reference proteome</keyword>
<feature type="compositionally biased region" description="Pro residues" evidence="2">
    <location>
        <begin position="432"/>
        <end position="448"/>
    </location>
</feature>
<evidence type="ECO:0000313" key="3">
    <source>
        <dbReference type="EMBL" id="KAF1925985.1"/>
    </source>
</evidence>
<name>A0A6A5RCL0_9PLEO</name>
<dbReference type="GeneID" id="54346038"/>
<dbReference type="EMBL" id="ML978980">
    <property type="protein sequence ID" value="KAF1925985.1"/>
    <property type="molecule type" value="Genomic_DNA"/>
</dbReference>
<dbReference type="RefSeq" id="XP_033446237.1">
    <property type="nucleotide sequence ID" value="XM_033588391.1"/>
</dbReference>